<dbReference type="OrthoDB" id="9800167at2"/>
<dbReference type="Gene3D" id="2.102.10.10">
    <property type="entry name" value="Rieske [2Fe-2S] iron-sulphur domain"/>
    <property type="match status" value="1"/>
</dbReference>
<evidence type="ECO:0000256" key="1">
    <source>
        <dbReference type="ARBA" id="ARBA00022714"/>
    </source>
</evidence>
<dbReference type="Proteomes" id="UP000249169">
    <property type="component" value="Unassembled WGS sequence"/>
</dbReference>
<keyword evidence="4" id="KW-0411">Iron-sulfur</keyword>
<comment type="caution">
    <text evidence="8">The sequence shown here is derived from an EMBL/GenBank/DDBJ whole genome shotgun (WGS) entry which is preliminary data.</text>
</comment>
<dbReference type="GO" id="GO:0046872">
    <property type="term" value="F:metal ion binding"/>
    <property type="evidence" value="ECO:0007669"/>
    <property type="project" value="UniProtKB-KW"/>
</dbReference>
<dbReference type="AlphaFoldDB" id="A0A328C995"/>
<dbReference type="PROSITE" id="PS51300">
    <property type="entry name" value="NIRD"/>
    <property type="match status" value="1"/>
</dbReference>
<keyword evidence="2" id="KW-0479">Metal-binding</keyword>
<evidence type="ECO:0000256" key="4">
    <source>
        <dbReference type="ARBA" id="ARBA00023014"/>
    </source>
</evidence>
<dbReference type="PROSITE" id="PS51296">
    <property type="entry name" value="RIESKE"/>
    <property type="match status" value="1"/>
</dbReference>
<gene>
    <name evidence="8" type="ORF">DL240_04935</name>
</gene>
<dbReference type="GO" id="GO:0051537">
    <property type="term" value="F:2 iron, 2 sulfur cluster binding"/>
    <property type="evidence" value="ECO:0007669"/>
    <property type="project" value="UniProtKB-KW"/>
</dbReference>
<evidence type="ECO:0000313" key="8">
    <source>
        <dbReference type="EMBL" id="RAL23508.1"/>
    </source>
</evidence>
<dbReference type="Pfam" id="PF00355">
    <property type="entry name" value="Rieske"/>
    <property type="match status" value="1"/>
</dbReference>
<comment type="cofactor">
    <cofactor evidence="5">
        <name>[2Fe-2S] cluster</name>
        <dbReference type="ChEBI" id="CHEBI:190135"/>
    </cofactor>
</comment>
<keyword evidence="3" id="KW-0408">Iron</keyword>
<keyword evidence="1" id="KW-0001">2Fe-2S</keyword>
<name>A0A328C995_9DELT</name>
<dbReference type="PANTHER" id="PTHR21496:SF0">
    <property type="entry name" value="RIESKE DOMAIN-CONTAINING PROTEIN"/>
    <property type="match status" value="1"/>
</dbReference>
<accession>A0A328C995</accession>
<protein>
    <recommendedName>
        <fullName evidence="7">Rieske domain-containing protein</fullName>
    </recommendedName>
</protein>
<feature type="domain" description="Rieske" evidence="7">
    <location>
        <begin position="12"/>
        <end position="106"/>
    </location>
</feature>
<dbReference type="SUPFAM" id="SSF50022">
    <property type="entry name" value="ISP domain"/>
    <property type="match status" value="1"/>
</dbReference>
<proteinExistence type="inferred from homology"/>
<keyword evidence="9" id="KW-1185">Reference proteome</keyword>
<dbReference type="PANTHER" id="PTHR21496">
    <property type="entry name" value="FERREDOXIN-RELATED"/>
    <property type="match status" value="1"/>
</dbReference>
<dbReference type="RefSeq" id="WP_111728766.1">
    <property type="nucleotide sequence ID" value="NZ_QHKO01000002.1"/>
</dbReference>
<evidence type="ECO:0000256" key="6">
    <source>
        <dbReference type="ARBA" id="ARBA00038001"/>
    </source>
</evidence>
<evidence type="ECO:0000259" key="7">
    <source>
        <dbReference type="PROSITE" id="PS51296"/>
    </source>
</evidence>
<reference evidence="8 9" key="1">
    <citation type="submission" date="2018-05" db="EMBL/GenBank/DDBJ databases">
        <title>Lujinxingia marina gen. nov. sp. nov., a new facultative anaerobic member of the class Deltaproteobacteria, and proposal of Lujinxingaceae fam. nov.</title>
        <authorList>
            <person name="Li C.-M."/>
        </authorList>
    </citation>
    <scope>NUCLEOTIDE SEQUENCE [LARGE SCALE GENOMIC DNA]</scope>
    <source>
        <strain evidence="8 9">B210</strain>
    </source>
</reference>
<evidence type="ECO:0000313" key="9">
    <source>
        <dbReference type="Proteomes" id="UP000249169"/>
    </source>
</evidence>
<evidence type="ECO:0000256" key="2">
    <source>
        <dbReference type="ARBA" id="ARBA00022723"/>
    </source>
</evidence>
<organism evidence="8 9">
    <name type="scientific">Lujinxingia litoralis</name>
    <dbReference type="NCBI Taxonomy" id="2211119"/>
    <lineage>
        <taxon>Bacteria</taxon>
        <taxon>Deltaproteobacteria</taxon>
        <taxon>Bradymonadales</taxon>
        <taxon>Lujinxingiaceae</taxon>
        <taxon>Lujinxingia</taxon>
    </lineage>
</organism>
<evidence type="ECO:0000256" key="5">
    <source>
        <dbReference type="ARBA" id="ARBA00034078"/>
    </source>
</evidence>
<comment type="similarity">
    <text evidence="6">Belongs to the bacterial ring-hydroxylating dioxygenase ferredoxin component family.</text>
</comment>
<sequence>MAGPVVDAVRFVDVAGVDEVVEGEGKIVFVGARRLALFRDGEDVHCIENRCPHAGGFLGLGRVEGCQVRCPRHDWAFDFTTGDCLSDPRYDVRRYPVRVEGGRVLVGVAE</sequence>
<dbReference type="InterPro" id="IPR017941">
    <property type="entry name" value="Rieske_2Fe-2S"/>
</dbReference>
<evidence type="ECO:0000256" key="3">
    <source>
        <dbReference type="ARBA" id="ARBA00023004"/>
    </source>
</evidence>
<dbReference type="EMBL" id="QHKO01000002">
    <property type="protein sequence ID" value="RAL23508.1"/>
    <property type="molecule type" value="Genomic_DNA"/>
</dbReference>
<dbReference type="InterPro" id="IPR036922">
    <property type="entry name" value="Rieske_2Fe-2S_sf"/>
</dbReference>